<evidence type="ECO:0000256" key="12">
    <source>
        <dbReference type="ARBA" id="ARBA00023012"/>
    </source>
</evidence>
<evidence type="ECO:0000256" key="14">
    <source>
        <dbReference type="SAM" id="Phobius"/>
    </source>
</evidence>
<dbReference type="SMART" id="SM00387">
    <property type="entry name" value="HATPase_c"/>
    <property type="match status" value="1"/>
</dbReference>
<organism evidence="16 17">
    <name type="scientific">Desulfoferula mesophila</name>
    <dbReference type="NCBI Taxonomy" id="3058419"/>
    <lineage>
        <taxon>Bacteria</taxon>
        <taxon>Pseudomonadati</taxon>
        <taxon>Thermodesulfobacteriota</taxon>
        <taxon>Desulfarculia</taxon>
        <taxon>Desulfarculales</taxon>
        <taxon>Desulfarculaceae</taxon>
        <taxon>Desulfoferula</taxon>
    </lineage>
</organism>
<dbReference type="EC" id="2.7.13.3" evidence="3"/>
<evidence type="ECO:0000256" key="3">
    <source>
        <dbReference type="ARBA" id="ARBA00012438"/>
    </source>
</evidence>
<dbReference type="SUPFAM" id="SSF47384">
    <property type="entry name" value="Homodimeric domain of signal transducing histidine kinase"/>
    <property type="match status" value="1"/>
</dbReference>
<keyword evidence="6" id="KW-0808">Transferase</keyword>
<dbReference type="Pfam" id="PF02518">
    <property type="entry name" value="HATPase_c"/>
    <property type="match status" value="1"/>
</dbReference>
<evidence type="ECO:0000256" key="9">
    <source>
        <dbReference type="ARBA" id="ARBA00022777"/>
    </source>
</evidence>
<dbReference type="Gene3D" id="3.30.450.20">
    <property type="entry name" value="PAS domain"/>
    <property type="match status" value="1"/>
</dbReference>
<dbReference type="GO" id="GO:0005524">
    <property type="term" value="F:ATP binding"/>
    <property type="evidence" value="ECO:0007669"/>
    <property type="project" value="UniProtKB-KW"/>
</dbReference>
<accession>A0AAU9EXY0</accession>
<protein>
    <recommendedName>
        <fullName evidence="3">histidine kinase</fullName>
        <ecNumber evidence="3">2.7.13.3</ecNumber>
    </recommendedName>
</protein>
<dbReference type="Gene3D" id="3.30.565.10">
    <property type="entry name" value="Histidine kinase-like ATPase, C-terminal domain"/>
    <property type="match status" value="1"/>
</dbReference>
<keyword evidence="5" id="KW-0597">Phosphoprotein</keyword>
<dbReference type="InterPro" id="IPR003594">
    <property type="entry name" value="HATPase_dom"/>
</dbReference>
<gene>
    <name evidence="16" type="ORF">FAK_07030</name>
</gene>
<feature type="transmembrane region" description="Helical" evidence="14">
    <location>
        <begin position="277"/>
        <end position="299"/>
    </location>
</feature>
<reference evidence="17" key="1">
    <citation type="journal article" date="2023" name="Arch. Microbiol.">
        <title>Desulfoferula mesophilus gen. nov. sp. nov., a mesophilic sulfate-reducing bacterium isolated from a brackish lake sediment.</title>
        <authorList>
            <person name="Watanabe T."/>
            <person name="Yabe T."/>
            <person name="Tsuji J.M."/>
            <person name="Fukui M."/>
        </authorList>
    </citation>
    <scope>NUCLEOTIDE SEQUENCE [LARGE SCALE GENOMIC DNA]</scope>
    <source>
        <strain evidence="17">12FAK</strain>
    </source>
</reference>
<keyword evidence="4" id="KW-1003">Cell membrane</keyword>
<sequence length="552" mass="60851">MTRPYANLSRRMTIVALLVALLPLNGLGLGLYYYYNYTNTQALKEELRIRALNRATAIELFLAERTALLEVLAHGARLNQLSNESELAGLLSIMNRRSWSFVDLGIIDKQGLHRAYVGPYLLKEQKYLDAPWFQQAMQKGVYVSDVFLGFRQVPHFVIAVKHENGSDSWVLRATIDSDVFNRLVRTAQVGKSGDAYILDRQGRLQTPSRRGGKVLDPAPVDMSSVSPGSSVVERTTADGREVLTAFSWICGGKWLLVIDQDPREILGPLNLARNVELAVLGLASLFVMVAVFILVRLFIRQLRRNDEERAAIDAQLAHSARLVSLGRMAAGVAHEINNPLAAMSELAGEMQDILVPGELAKLEEGDVVGENLSRIQNQVERARGVTHRMLKFARRMEPHMEGIDINDVLRESYSFIEKEALFNNVKVQLDLNPNLPMVQSDRAQLQQVFLNLMDNALDAVGQGGRVRVSSQADGAWLTVKVSDSGPGVPADLAGRIFDPFFTTKDPGQGTGLGLSISHSIMQRLGGSLELENHPGQGATFVARLPNSPPDTA</sequence>
<evidence type="ECO:0000259" key="15">
    <source>
        <dbReference type="PROSITE" id="PS50109"/>
    </source>
</evidence>
<dbReference type="PROSITE" id="PS50109">
    <property type="entry name" value="HIS_KIN"/>
    <property type="match status" value="1"/>
</dbReference>
<evidence type="ECO:0000256" key="11">
    <source>
        <dbReference type="ARBA" id="ARBA00022989"/>
    </source>
</evidence>
<evidence type="ECO:0000256" key="7">
    <source>
        <dbReference type="ARBA" id="ARBA00022692"/>
    </source>
</evidence>
<dbReference type="InterPro" id="IPR004358">
    <property type="entry name" value="Sig_transdc_His_kin-like_C"/>
</dbReference>
<dbReference type="Proteomes" id="UP001366166">
    <property type="component" value="Chromosome"/>
</dbReference>
<dbReference type="AlphaFoldDB" id="A0AAU9EXY0"/>
<evidence type="ECO:0000256" key="5">
    <source>
        <dbReference type="ARBA" id="ARBA00022553"/>
    </source>
</evidence>
<dbReference type="InterPro" id="IPR005467">
    <property type="entry name" value="His_kinase_dom"/>
</dbReference>
<keyword evidence="8" id="KW-0547">Nucleotide-binding</keyword>
<evidence type="ECO:0000256" key="2">
    <source>
        <dbReference type="ARBA" id="ARBA00004651"/>
    </source>
</evidence>
<keyword evidence="10" id="KW-0067">ATP-binding</keyword>
<comment type="catalytic activity">
    <reaction evidence="1">
        <text>ATP + protein L-histidine = ADP + protein N-phospho-L-histidine.</text>
        <dbReference type="EC" id="2.7.13.3"/>
    </reaction>
</comment>
<keyword evidence="12" id="KW-0902">Two-component regulatory system</keyword>
<comment type="subcellular location">
    <subcellularLocation>
        <location evidence="2">Cell membrane</location>
        <topology evidence="2">Multi-pass membrane protein</topology>
    </subcellularLocation>
</comment>
<dbReference type="EMBL" id="AP028679">
    <property type="protein sequence ID" value="BEQ13637.1"/>
    <property type="molecule type" value="Genomic_DNA"/>
</dbReference>
<evidence type="ECO:0000256" key="8">
    <source>
        <dbReference type="ARBA" id="ARBA00022741"/>
    </source>
</evidence>
<evidence type="ECO:0000256" key="1">
    <source>
        <dbReference type="ARBA" id="ARBA00000085"/>
    </source>
</evidence>
<dbReference type="PANTHER" id="PTHR43065:SF46">
    <property type="entry name" value="C4-DICARBOXYLATE TRANSPORT SENSOR PROTEIN DCTB"/>
    <property type="match status" value="1"/>
</dbReference>
<dbReference type="CDD" id="cd18774">
    <property type="entry name" value="PDC2_HK_sensor"/>
    <property type="match status" value="1"/>
</dbReference>
<evidence type="ECO:0000313" key="16">
    <source>
        <dbReference type="EMBL" id="BEQ13637.1"/>
    </source>
</evidence>
<dbReference type="SUPFAM" id="SSF55874">
    <property type="entry name" value="ATPase domain of HSP90 chaperone/DNA topoisomerase II/histidine kinase"/>
    <property type="match status" value="1"/>
</dbReference>
<evidence type="ECO:0000256" key="10">
    <source>
        <dbReference type="ARBA" id="ARBA00022840"/>
    </source>
</evidence>
<dbReference type="InterPro" id="IPR003661">
    <property type="entry name" value="HisK_dim/P_dom"/>
</dbReference>
<keyword evidence="11 14" id="KW-1133">Transmembrane helix</keyword>
<dbReference type="Gene3D" id="1.10.287.130">
    <property type="match status" value="1"/>
</dbReference>
<keyword evidence="17" id="KW-1185">Reference proteome</keyword>
<dbReference type="Pfam" id="PF02743">
    <property type="entry name" value="dCache_1"/>
    <property type="match status" value="1"/>
</dbReference>
<dbReference type="Pfam" id="PF00512">
    <property type="entry name" value="HisKA"/>
    <property type="match status" value="1"/>
</dbReference>
<dbReference type="KEGG" id="dmp:FAK_07030"/>
<keyword evidence="13 14" id="KW-0472">Membrane</keyword>
<proteinExistence type="predicted"/>
<feature type="domain" description="Histidine kinase" evidence="15">
    <location>
        <begin position="331"/>
        <end position="548"/>
    </location>
</feature>
<dbReference type="PANTHER" id="PTHR43065">
    <property type="entry name" value="SENSOR HISTIDINE KINASE"/>
    <property type="match status" value="1"/>
</dbReference>
<dbReference type="RefSeq" id="WP_338605391.1">
    <property type="nucleotide sequence ID" value="NZ_AP028679.1"/>
</dbReference>
<dbReference type="GO" id="GO:0000155">
    <property type="term" value="F:phosphorelay sensor kinase activity"/>
    <property type="evidence" value="ECO:0007669"/>
    <property type="project" value="InterPro"/>
</dbReference>
<feature type="transmembrane region" description="Helical" evidence="14">
    <location>
        <begin position="12"/>
        <end position="35"/>
    </location>
</feature>
<evidence type="ECO:0000256" key="4">
    <source>
        <dbReference type="ARBA" id="ARBA00022475"/>
    </source>
</evidence>
<evidence type="ECO:0000313" key="17">
    <source>
        <dbReference type="Proteomes" id="UP001366166"/>
    </source>
</evidence>
<dbReference type="InterPro" id="IPR036890">
    <property type="entry name" value="HATPase_C_sf"/>
</dbReference>
<dbReference type="PRINTS" id="PR00344">
    <property type="entry name" value="BCTRLSENSOR"/>
</dbReference>
<dbReference type="InterPro" id="IPR033479">
    <property type="entry name" value="dCache_1"/>
</dbReference>
<dbReference type="SMART" id="SM00388">
    <property type="entry name" value="HisKA"/>
    <property type="match status" value="1"/>
</dbReference>
<evidence type="ECO:0000256" key="6">
    <source>
        <dbReference type="ARBA" id="ARBA00022679"/>
    </source>
</evidence>
<evidence type="ECO:0000256" key="13">
    <source>
        <dbReference type="ARBA" id="ARBA00023136"/>
    </source>
</evidence>
<dbReference type="GO" id="GO:0005886">
    <property type="term" value="C:plasma membrane"/>
    <property type="evidence" value="ECO:0007669"/>
    <property type="project" value="UniProtKB-SubCell"/>
</dbReference>
<name>A0AAU9EXY0_9BACT</name>
<dbReference type="InterPro" id="IPR036097">
    <property type="entry name" value="HisK_dim/P_sf"/>
</dbReference>
<keyword evidence="7 14" id="KW-0812">Transmembrane</keyword>
<dbReference type="CDD" id="cd00082">
    <property type="entry name" value="HisKA"/>
    <property type="match status" value="1"/>
</dbReference>
<keyword evidence="9 16" id="KW-0418">Kinase</keyword>